<sequence length="199" mass="20991">MGNHVSTHFVPLNIAVLTVSDTRTAANDTSGDVLVDRLQQAGHQLAVRAIVIDDVYQQRSVVSQWIADAGVNVILVTGGTGLTGRDSTPEALSVLFDKTVEGFGELFRHLSLQDVGSSTVQSRALAGLANGTMVFCMPGSPNACKTAWDGILAEQLNSTHKPCNFVPHLYLDVVQCATRDGLEQGSAQGTAQESQEGAA</sequence>
<evidence type="ECO:0000313" key="4">
    <source>
        <dbReference type="EMBL" id="WLD59021.1"/>
    </source>
</evidence>
<dbReference type="GO" id="GO:0005829">
    <property type="term" value="C:cytosol"/>
    <property type="evidence" value="ECO:0007669"/>
    <property type="project" value="TreeGrafter"/>
</dbReference>
<dbReference type="SUPFAM" id="SSF53218">
    <property type="entry name" value="Molybdenum cofactor biosynthesis proteins"/>
    <property type="match status" value="1"/>
</dbReference>
<evidence type="ECO:0000256" key="2">
    <source>
        <dbReference type="PIRNR" id="PIRNR006443"/>
    </source>
</evidence>
<proteinExistence type="inferred from homology"/>
<dbReference type="AlphaFoldDB" id="A0AB38YI46"/>
<comment type="function">
    <text evidence="2">May be involved in the biosynthesis of molybdopterin.</text>
</comment>
<dbReference type="PIRSF" id="PIRSF006443">
    <property type="entry name" value="MoaB"/>
    <property type="match status" value="1"/>
</dbReference>
<dbReference type="InterPro" id="IPR012245">
    <property type="entry name" value="MoaB"/>
</dbReference>
<dbReference type="InterPro" id="IPR013484">
    <property type="entry name" value="MoaB_proteobac"/>
</dbReference>
<dbReference type="InterPro" id="IPR001453">
    <property type="entry name" value="MoaB/Mog_dom"/>
</dbReference>
<dbReference type="GO" id="GO:0006777">
    <property type="term" value="P:Mo-molybdopterin cofactor biosynthetic process"/>
    <property type="evidence" value="ECO:0007669"/>
    <property type="project" value="UniProtKB-UniRule"/>
</dbReference>
<dbReference type="Gene3D" id="3.40.980.10">
    <property type="entry name" value="MoaB/Mog-like domain"/>
    <property type="match status" value="1"/>
</dbReference>
<dbReference type="SMART" id="SM00852">
    <property type="entry name" value="MoCF_biosynth"/>
    <property type="match status" value="1"/>
</dbReference>
<comment type="similarity">
    <text evidence="2">Belongs to the MoaB/Mog family.</text>
</comment>
<feature type="domain" description="MoaB/Mog" evidence="3">
    <location>
        <begin position="15"/>
        <end position="159"/>
    </location>
</feature>
<keyword evidence="2" id="KW-0501">Molybdenum cofactor biosynthesis</keyword>
<dbReference type="Pfam" id="PF00994">
    <property type="entry name" value="MoCF_biosynth"/>
    <property type="match status" value="1"/>
</dbReference>
<comment type="pathway">
    <text evidence="2">Cofactor biosynthesis; molybdopterin biosynthesis.</text>
</comment>
<dbReference type="NCBIfam" id="TIGR00177">
    <property type="entry name" value="molyb_syn"/>
    <property type="match status" value="1"/>
</dbReference>
<name>A0AB38YI46_9GAMM</name>
<reference evidence="4" key="1">
    <citation type="submission" date="2022-07" db="EMBL/GenBank/DDBJ databases">
        <title>Complete genome sequence of Salinispirillum sp. LH10-3-1 capable of multiple carbohydrate inversion isolated from a soda lake.</title>
        <authorList>
            <person name="Liu J."/>
            <person name="Zhai Y."/>
            <person name="Zhang H."/>
            <person name="Yang H."/>
            <person name="Qu J."/>
            <person name="Li J."/>
        </authorList>
    </citation>
    <scope>NUCLEOTIDE SEQUENCE</scope>
    <source>
        <strain evidence="4">LH 10-3-1</strain>
    </source>
</reference>
<dbReference type="CDD" id="cd00886">
    <property type="entry name" value="MogA_MoaB"/>
    <property type="match status" value="1"/>
</dbReference>
<protein>
    <recommendedName>
        <fullName evidence="1 2">Molybdenum cofactor biosynthesis protein B</fullName>
    </recommendedName>
</protein>
<evidence type="ECO:0000256" key="1">
    <source>
        <dbReference type="ARBA" id="ARBA00015262"/>
    </source>
</evidence>
<dbReference type="EMBL" id="CP101717">
    <property type="protein sequence ID" value="WLD59021.1"/>
    <property type="molecule type" value="Genomic_DNA"/>
</dbReference>
<dbReference type="PANTHER" id="PTHR43232:SF2">
    <property type="entry name" value="MOLYBDENUM COFACTOR BIOSYNTHESIS PROTEIN B"/>
    <property type="match status" value="1"/>
</dbReference>
<accession>A0AB38YI46</accession>
<dbReference type="InterPro" id="IPR036425">
    <property type="entry name" value="MoaB/Mog-like_dom_sf"/>
</dbReference>
<evidence type="ECO:0000259" key="3">
    <source>
        <dbReference type="SMART" id="SM00852"/>
    </source>
</evidence>
<dbReference type="NCBIfam" id="TIGR02667">
    <property type="entry name" value="moaB_proteo"/>
    <property type="match status" value="1"/>
</dbReference>
<organism evidence="4">
    <name type="scientific">Salinispirillum sp. LH 10-3-1</name>
    <dbReference type="NCBI Taxonomy" id="2952525"/>
    <lineage>
        <taxon>Bacteria</taxon>
        <taxon>Pseudomonadati</taxon>
        <taxon>Pseudomonadota</taxon>
        <taxon>Gammaproteobacteria</taxon>
        <taxon>Oceanospirillales</taxon>
        <taxon>Saccharospirillaceae</taxon>
        <taxon>Salinispirillum</taxon>
    </lineage>
</organism>
<dbReference type="PANTHER" id="PTHR43232">
    <property type="entry name" value="MOLYBDENUM COFACTOR BIOSYNTHESIS PROTEIN B"/>
    <property type="match status" value="1"/>
</dbReference>
<dbReference type="RefSeq" id="WP_304996313.1">
    <property type="nucleotide sequence ID" value="NZ_CP101717.1"/>
</dbReference>
<gene>
    <name evidence="4" type="primary">moaB</name>
    <name evidence="4" type="ORF">NFC81_04355</name>
</gene>